<dbReference type="AlphaFoldDB" id="A0A2M3ZXK6"/>
<sequence>MLMAYWRTGAVFAVCWQNKMAMHCGGYLCPCAEPVQISRWLEATHGRLDDDDDDWLAGKQFEAIRN</sequence>
<protein>
    <submittedName>
        <fullName evidence="1">Putative secreted peptide</fullName>
    </submittedName>
</protein>
<reference evidence="1" key="1">
    <citation type="submission" date="2018-01" db="EMBL/GenBank/DDBJ databases">
        <title>An insight into the sialome of Amazonian anophelines.</title>
        <authorList>
            <person name="Ribeiro J.M."/>
            <person name="Scarpassa V."/>
            <person name="Calvo E."/>
        </authorList>
    </citation>
    <scope>NUCLEOTIDE SEQUENCE</scope>
    <source>
        <tissue evidence="1">Salivary glands</tissue>
    </source>
</reference>
<name>A0A2M3ZXK6_9DIPT</name>
<organism evidence="1">
    <name type="scientific">Anopheles braziliensis</name>
    <dbReference type="NCBI Taxonomy" id="58242"/>
    <lineage>
        <taxon>Eukaryota</taxon>
        <taxon>Metazoa</taxon>
        <taxon>Ecdysozoa</taxon>
        <taxon>Arthropoda</taxon>
        <taxon>Hexapoda</taxon>
        <taxon>Insecta</taxon>
        <taxon>Pterygota</taxon>
        <taxon>Neoptera</taxon>
        <taxon>Endopterygota</taxon>
        <taxon>Diptera</taxon>
        <taxon>Nematocera</taxon>
        <taxon>Culicoidea</taxon>
        <taxon>Culicidae</taxon>
        <taxon>Anophelinae</taxon>
        <taxon>Anopheles</taxon>
    </lineage>
</organism>
<evidence type="ECO:0000313" key="1">
    <source>
        <dbReference type="EMBL" id="MBW33118.1"/>
    </source>
</evidence>
<accession>A0A2M3ZXK6</accession>
<proteinExistence type="predicted"/>
<dbReference type="EMBL" id="GGFM01012367">
    <property type="protein sequence ID" value="MBW33118.1"/>
    <property type="molecule type" value="Transcribed_RNA"/>
</dbReference>